<dbReference type="AlphaFoldDB" id="A0AAN1KEY1"/>
<evidence type="ECO:0000313" key="2">
    <source>
        <dbReference type="EMBL" id="ARY92229.1"/>
    </source>
</evidence>
<accession>A0AAN1KEY1</accession>
<dbReference type="EMBL" id="CP136128">
    <property type="protein sequence ID" value="WNX26869.1"/>
    <property type="molecule type" value="Genomic_DNA"/>
</dbReference>
<keyword evidence="5" id="KW-1185">Reference proteome</keyword>
<reference evidence="2 4" key="1">
    <citation type="journal article" date="2017" name="Front. Immunol.">
        <title>Complete Genome Sequence of Lactobacillus casei LC5, a Potential Probiotics for Atopic Dermatitis.</title>
        <authorList>
            <person name="Kang J."/>
            <person name="Chung W.H."/>
            <person name="Lim T.J."/>
            <person name="Whon T.W."/>
            <person name="Lim S."/>
            <person name="Nam Y.D."/>
        </authorList>
    </citation>
    <scope>NUCLEOTIDE SEQUENCE [LARGE SCALE GENOMIC DNA]</scope>
    <source>
        <strain evidence="2 4">LC5</strain>
    </source>
</reference>
<dbReference type="Pfam" id="PF04276">
    <property type="entry name" value="DUF443"/>
    <property type="match status" value="1"/>
</dbReference>
<feature type="transmembrane region" description="Helical" evidence="1">
    <location>
        <begin position="99"/>
        <end position="120"/>
    </location>
</feature>
<keyword evidence="1" id="KW-0472">Membrane</keyword>
<feature type="transmembrane region" description="Helical" evidence="1">
    <location>
        <begin position="181"/>
        <end position="206"/>
    </location>
</feature>
<dbReference type="EMBL" id="CP017065">
    <property type="protein sequence ID" value="ARY92229.1"/>
    <property type="molecule type" value="Genomic_DNA"/>
</dbReference>
<keyword evidence="1" id="KW-1133">Transmembrane helix</keyword>
<keyword evidence="1" id="KW-0812">Transmembrane</keyword>
<evidence type="ECO:0000313" key="4">
    <source>
        <dbReference type="Proteomes" id="UP000195609"/>
    </source>
</evidence>
<feature type="transmembrane region" description="Helical" evidence="1">
    <location>
        <begin position="152"/>
        <end position="175"/>
    </location>
</feature>
<sequence>MTTIQFRPIYKYFRYEMGVASDGNHYLIDMGNPFMAWFFYPYSFIAPMCCYLISDEVARNLSHQKRSAPTSVALAGGVGVLVSSVIRHTDNSFGVTMSLGNKLFLIVLIIGVLIASRLYAMNKAKKFVMEIGAELNSGNEKMIHLRPNEVKAFFTISFLMLAMATILSINTFIVLQPQVNILFFLIFAITFFIYIYLSSLALLPAYSFTIYFSHKK</sequence>
<feature type="transmembrane region" description="Helical" evidence="1">
    <location>
        <begin position="66"/>
        <end position="87"/>
    </location>
</feature>
<protein>
    <submittedName>
        <fullName evidence="3">DUF443 family protein</fullName>
    </submittedName>
</protein>
<evidence type="ECO:0000256" key="1">
    <source>
        <dbReference type="SAM" id="Phobius"/>
    </source>
</evidence>
<reference evidence="3 5" key="2">
    <citation type="submission" date="2023-09" db="EMBL/GenBank/DDBJ databases">
        <title>Genomic characteristic of L. casei group strains isolated from clinical sources.</title>
        <authorList>
            <person name="Jarocki P."/>
        </authorList>
    </citation>
    <scope>NUCLEOTIDE SEQUENCE [LARGE SCALE GENOMIC DNA]</scope>
    <source>
        <strain evidence="3 5">LMG 24099</strain>
    </source>
</reference>
<proteinExistence type="predicted"/>
<dbReference type="Proteomes" id="UP001303564">
    <property type="component" value="Chromosome"/>
</dbReference>
<evidence type="ECO:0000313" key="5">
    <source>
        <dbReference type="Proteomes" id="UP001303564"/>
    </source>
</evidence>
<gene>
    <name evidence="2" type="ORF">BGL52_10880</name>
    <name evidence="3" type="ORF">RWA16_10660</name>
</gene>
<dbReference type="RefSeq" id="WP_087912661.1">
    <property type="nucleotide sequence ID" value="NZ_CP017065.1"/>
</dbReference>
<evidence type="ECO:0000313" key="3">
    <source>
        <dbReference type="EMBL" id="WNX26869.1"/>
    </source>
</evidence>
<feature type="transmembrane region" description="Helical" evidence="1">
    <location>
        <begin position="34"/>
        <end position="54"/>
    </location>
</feature>
<dbReference type="InterPro" id="IPR005915">
    <property type="entry name" value="Tandem_5TM"/>
</dbReference>
<name>A0AAN1KEY1_LACCA</name>
<dbReference type="NCBIfam" id="TIGR01218">
    <property type="entry name" value="Gpos_tandem_5TM"/>
    <property type="match status" value="1"/>
</dbReference>
<dbReference type="Proteomes" id="UP000195609">
    <property type="component" value="Chromosome"/>
</dbReference>
<organism evidence="2 4">
    <name type="scientific">Lacticaseibacillus casei</name>
    <name type="common">Lactobacillus casei</name>
    <dbReference type="NCBI Taxonomy" id="1582"/>
    <lineage>
        <taxon>Bacteria</taxon>
        <taxon>Bacillati</taxon>
        <taxon>Bacillota</taxon>
        <taxon>Bacilli</taxon>
        <taxon>Lactobacillales</taxon>
        <taxon>Lactobacillaceae</taxon>
        <taxon>Lacticaseibacillus</taxon>
    </lineage>
</organism>